<dbReference type="InterPro" id="IPR020084">
    <property type="entry name" value="NUDIX_hydrolase_CS"/>
</dbReference>
<protein>
    <submittedName>
        <fullName evidence="5">Mutator MutT protein</fullName>
    </submittedName>
</protein>
<evidence type="ECO:0000259" key="4">
    <source>
        <dbReference type="PROSITE" id="PS51462"/>
    </source>
</evidence>
<comment type="caution">
    <text evidence="5">The sequence shown here is derived from an EMBL/GenBank/DDBJ whole genome shotgun (WGS) entry which is preliminary data.</text>
</comment>
<dbReference type="SUPFAM" id="SSF55811">
    <property type="entry name" value="Nudix"/>
    <property type="match status" value="1"/>
</dbReference>
<dbReference type="RefSeq" id="WP_025384831.1">
    <property type="nucleotide sequence ID" value="NZ_LCUA01000018.1"/>
</dbReference>
<dbReference type="PANTHER" id="PTHR43046:SF16">
    <property type="entry name" value="ADP-RIBOSE PYROPHOSPHATASE YJHB-RELATED"/>
    <property type="match status" value="1"/>
</dbReference>
<dbReference type="CDD" id="cd04672">
    <property type="entry name" value="NUDIX_CDP-Chase_like"/>
    <property type="match status" value="1"/>
</dbReference>
<dbReference type="PANTHER" id="PTHR43046">
    <property type="entry name" value="GDP-MANNOSE MANNOSYL HYDROLASE"/>
    <property type="match status" value="1"/>
</dbReference>
<dbReference type="InterPro" id="IPR015797">
    <property type="entry name" value="NUDIX_hydrolase-like_dom_sf"/>
</dbReference>
<name>A0A0W0XH55_9GAMM</name>
<dbReference type="PROSITE" id="PS51462">
    <property type="entry name" value="NUDIX"/>
    <property type="match status" value="1"/>
</dbReference>
<reference evidence="5 6" key="1">
    <citation type="submission" date="2015-11" db="EMBL/GenBank/DDBJ databases">
        <title>Genomic analysis of 38 Legionella species identifies large and diverse effector repertoires.</title>
        <authorList>
            <person name="Burstein D."/>
            <person name="Amaro F."/>
            <person name="Zusman T."/>
            <person name="Lifshitz Z."/>
            <person name="Cohen O."/>
            <person name="Gilbert J.A."/>
            <person name="Pupko T."/>
            <person name="Shuman H.A."/>
            <person name="Segal G."/>
        </authorList>
    </citation>
    <scope>NUCLEOTIDE SEQUENCE [LARGE SCALE GENOMIC DNA]</scope>
    <source>
        <strain evidence="5 6">Oak Ridge-10</strain>
    </source>
</reference>
<dbReference type="InterPro" id="IPR059176">
    <property type="entry name" value="UDP-X_N"/>
</dbReference>
<evidence type="ECO:0000313" key="6">
    <source>
        <dbReference type="Proteomes" id="UP000054858"/>
    </source>
</evidence>
<keyword evidence="2 3" id="KW-0378">Hydrolase</keyword>
<dbReference type="PATRIC" id="fig|29423.5.peg.327"/>
<organism evidence="5 6">
    <name type="scientific">Legionella oakridgensis</name>
    <dbReference type="NCBI Taxonomy" id="29423"/>
    <lineage>
        <taxon>Bacteria</taxon>
        <taxon>Pseudomonadati</taxon>
        <taxon>Pseudomonadota</taxon>
        <taxon>Gammaproteobacteria</taxon>
        <taxon>Legionellales</taxon>
        <taxon>Legionellaceae</taxon>
        <taxon>Legionella</taxon>
    </lineage>
</organism>
<comment type="similarity">
    <text evidence="3">Belongs to the Nudix hydrolase family.</text>
</comment>
<dbReference type="Pfam" id="PF12535">
    <property type="entry name" value="Nudix_N"/>
    <property type="match status" value="1"/>
</dbReference>
<dbReference type="Gene3D" id="6.10.250.1120">
    <property type="match status" value="1"/>
</dbReference>
<feature type="domain" description="Nudix hydrolase" evidence="4">
    <location>
        <begin position="69"/>
        <end position="195"/>
    </location>
</feature>
<comment type="cofactor">
    <cofactor evidence="1">
        <name>Mg(2+)</name>
        <dbReference type="ChEBI" id="CHEBI:18420"/>
    </cofactor>
</comment>
<dbReference type="Gene3D" id="3.90.79.10">
    <property type="entry name" value="Nucleoside Triphosphate Pyrophosphohydrolase"/>
    <property type="match status" value="1"/>
</dbReference>
<proteinExistence type="inferred from homology"/>
<dbReference type="PRINTS" id="PR00502">
    <property type="entry name" value="NUDIXFAMILY"/>
</dbReference>
<evidence type="ECO:0000256" key="1">
    <source>
        <dbReference type="ARBA" id="ARBA00001946"/>
    </source>
</evidence>
<dbReference type="GO" id="GO:0016787">
    <property type="term" value="F:hydrolase activity"/>
    <property type="evidence" value="ECO:0007669"/>
    <property type="project" value="UniProtKB-KW"/>
</dbReference>
<dbReference type="InterPro" id="IPR020476">
    <property type="entry name" value="Nudix_hydrolase"/>
</dbReference>
<sequence length="207" mass="23812">MTAHNNQWLKWISEIQAISQTGLAYTENDFDKQRYVRLGEIITELAAHCADKPLEDIKHIFSLQKGYATPKIDVRAFILQHNKLLLVREKADGLWALPGGWADVNESPSEVAVRETREETGFEVSAKRLLALWDKLKHDHPPQWPHTYKCFFYCEILSGEAKENLEISEIDFFDINRLPSLSTERVTANQLARLYDLACHAQLTAFD</sequence>
<accession>A0A0W0XH55</accession>
<gene>
    <name evidence="5" type="primary">mutT_1</name>
    <name evidence="5" type="ORF">Loak_0314</name>
</gene>
<dbReference type="Pfam" id="PF00293">
    <property type="entry name" value="NUDIX"/>
    <property type="match status" value="1"/>
</dbReference>
<dbReference type="Proteomes" id="UP000054858">
    <property type="component" value="Unassembled WGS sequence"/>
</dbReference>
<dbReference type="EMBL" id="LNYP01000006">
    <property type="protein sequence ID" value="KTD43764.1"/>
    <property type="molecule type" value="Genomic_DNA"/>
</dbReference>
<dbReference type="AlphaFoldDB" id="A0A0W0XH55"/>
<evidence type="ECO:0000313" key="5">
    <source>
        <dbReference type="EMBL" id="KTD43764.1"/>
    </source>
</evidence>
<evidence type="ECO:0000256" key="3">
    <source>
        <dbReference type="RuleBase" id="RU003476"/>
    </source>
</evidence>
<evidence type="ECO:0000256" key="2">
    <source>
        <dbReference type="ARBA" id="ARBA00022801"/>
    </source>
</evidence>
<dbReference type="InterPro" id="IPR000086">
    <property type="entry name" value="NUDIX_hydrolase_dom"/>
</dbReference>
<dbReference type="PROSITE" id="PS00893">
    <property type="entry name" value="NUDIX_BOX"/>
    <property type="match status" value="1"/>
</dbReference>